<evidence type="ECO:0000256" key="8">
    <source>
        <dbReference type="PROSITE-ProRule" id="PRU01360"/>
    </source>
</evidence>
<feature type="signal peptide" evidence="10">
    <location>
        <begin position="1"/>
        <end position="19"/>
    </location>
</feature>
<evidence type="ECO:0000256" key="7">
    <source>
        <dbReference type="ARBA" id="ARBA00023237"/>
    </source>
</evidence>
<keyword evidence="4 8" id="KW-0812">Transmembrane</keyword>
<feature type="chain" id="PRO_5012052263" evidence="10">
    <location>
        <begin position="20"/>
        <end position="924"/>
    </location>
</feature>
<evidence type="ECO:0000256" key="2">
    <source>
        <dbReference type="ARBA" id="ARBA00022448"/>
    </source>
</evidence>
<name>A0A1T4LH43_9BACT</name>
<dbReference type="InterPro" id="IPR039426">
    <property type="entry name" value="TonB-dep_rcpt-like"/>
</dbReference>
<evidence type="ECO:0000259" key="11">
    <source>
        <dbReference type="Pfam" id="PF00593"/>
    </source>
</evidence>
<dbReference type="Pfam" id="PF07715">
    <property type="entry name" value="Plug"/>
    <property type="match status" value="1"/>
</dbReference>
<keyword evidence="14" id="KW-1185">Reference proteome</keyword>
<keyword evidence="5 9" id="KW-0798">TonB box</keyword>
<dbReference type="InterPro" id="IPR012910">
    <property type="entry name" value="Plug_dom"/>
</dbReference>
<evidence type="ECO:0000256" key="10">
    <source>
        <dbReference type="SAM" id="SignalP"/>
    </source>
</evidence>
<dbReference type="SUPFAM" id="SSF56935">
    <property type="entry name" value="Porins"/>
    <property type="match status" value="1"/>
</dbReference>
<protein>
    <submittedName>
        <fullName evidence="13">TonB-dependent receptor</fullName>
    </submittedName>
</protein>
<keyword evidence="2 8" id="KW-0813">Transport</keyword>
<reference evidence="14" key="1">
    <citation type="submission" date="2017-02" db="EMBL/GenBank/DDBJ databases">
        <authorList>
            <person name="Varghese N."/>
            <person name="Submissions S."/>
        </authorList>
    </citation>
    <scope>NUCLEOTIDE SEQUENCE [LARGE SCALE GENOMIC DNA]</scope>
    <source>
        <strain evidence="14">DSM 22224</strain>
    </source>
</reference>
<sequence>MKLFLPLLIFIMSGICALAQTTTGVRGTVTDKQTGQPLTGAAVKLKNEHYTASGTTGLDGSFVFRDVPAGDYEIKVKDLGHHEVEKKIHCEGQVNTLNIEMESKDVALKTLTVTGKGDKGSEKSALKTVQKADMVLNAVSAAAIQVSPDITIANVMQRVSGVSLERSNNGDGQYAIIRGMDKRYQYTLINGIKIPSPDNKNRYVPLDIFPADLVDRLEVYKAITPNMEGDAIGGATNMVMKDAPKHFMLNANAAIGYAQTLFDNDFTRFSRSGSAKTSPRLRNGNTYEAHLSDFTNNPLHLNTGKAPVASVFGISAGGRSKNGKLGAIAGISYQNTYRSNQSLFLQTEVDKNNNDPAFTAAKNRQYSIQQQRAGMHAKVDYQFNDDQQLSLYAAYMNLGQNLFRFSSDTSLELGRTVPGSGRVSNNYRSERSVQQISNFTLQGKHKLADHLHMDWSAVYSKATANVPDRTELNVNTGVTPQKDNSLKQEPVLLDALGGVTHEWARNSDQDKSGYLNFVYTPKIGGIKTEISVGGMYRNKQRHSYYDQYTLRPDSTTQHFNGDIDAHKLTLFNRLGASDDALNYDFTENVGAYYGQVKFQIGRLQTLAGVRVEHTKAFWESAVPSNVEGKTGTIKYVDVLPGIHFKYMPDSKRNIRLSYYSAISRPGFYETIPHRGGDPDQDYDEVGNPFLKRSSSDNFDLRYEYFPKALDELLAGVFYKRIKDPIESALVQNGRSINLMSGNFGTATNYGFELEAAKYIRKFGIRLNYTYTNSSITSNKMQWYREDNGNITQKTVSQERPLQGQSKHIGNLSLLYKDAHAGFDAQLAMVYTGERIDIVSQFHNNDIWQKGFVQLDFSAEKRIWKKLYAYAKVGNLLNTPYELFIKSPNTEKSAAGVPEQVVGKNLFVRKNTYGQTYLLGLRFKL</sequence>
<dbReference type="InterPro" id="IPR037066">
    <property type="entry name" value="Plug_dom_sf"/>
</dbReference>
<keyword evidence="10" id="KW-0732">Signal</keyword>
<dbReference type="AlphaFoldDB" id="A0A1T4LH43"/>
<keyword evidence="13" id="KW-0675">Receptor</keyword>
<dbReference type="Pfam" id="PF13620">
    <property type="entry name" value="CarboxypepD_reg"/>
    <property type="match status" value="1"/>
</dbReference>
<evidence type="ECO:0000256" key="1">
    <source>
        <dbReference type="ARBA" id="ARBA00004571"/>
    </source>
</evidence>
<keyword evidence="7 8" id="KW-0998">Cell outer membrane</keyword>
<keyword evidence="3 8" id="KW-1134">Transmembrane beta strand</keyword>
<comment type="subcellular location">
    <subcellularLocation>
        <location evidence="1 8">Cell outer membrane</location>
        <topology evidence="1 8">Multi-pass membrane protein</topology>
    </subcellularLocation>
</comment>
<dbReference type="Gene3D" id="2.40.170.20">
    <property type="entry name" value="TonB-dependent receptor, beta-barrel domain"/>
    <property type="match status" value="1"/>
</dbReference>
<dbReference type="RefSeq" id="WP_078667306.1">
    <property type="nucleotide sequence ID" value="NZ_FUWZ01000001.1"/>
</dbReference>
<dbReference type="Proteomes" id="UP000190367">
    <property type="component" value="Unassembled WGS sequence"/>
</dbReference>
<dbReference type="Gene3D" id="2.60.40.1120">
    <property type="entry name" value="Carboxypeptidase-like, regulatory domain"/>
    <property type="match status" value="1"/>
</dbReference>
<dbReference type="PANTHER" id="PTHR40980">
    <property type="entry name" value="PLUG DOMAIN-CONTAINING PROTEIN"/>
    <property type="match status" value="1"/>
</dbReference>
<feature type="domain" description="TonB-dependent receptor-like beta-barrel" evidence="11">
    <location>
        <begin position="397"/>
        <end position="871"/>
    </location>
</feature>
<dbReference type="OrthoDB" id="8727862at2"/>
<evidence type="ECO:0000313" key="14">
    <source>
        <dbReference type="Proteomes" id="UP000190367"/>
    </source>
</evidence>
<evidence type="ECO:0000256" key="3">
    <source>
        <dbReference type="ARBA" id="ARBA00022452"/>
    </source>
</evidence>
<dbReference type="PROSITE" id="PS52016">
    <property type="entry name" value="TONB_DEPENDENT_REC_3"/>
    <property type="match status" value="1"/>
</dbReference>
<dbReference type="SUPFAM" id="SSF49464">
    <property type="entry name" value="Carboxypeptidase regulatory domain-like"/>
    <property type="match status" value="1"/>
</dbReference>
<dbReference type="GO" id="GO:0009279">
    <property type="term" value="C:cell outer membrane"/>
    <property type="evidence" value="ECO:0007669"/>
    <property type="project" value="UniProtKB-SubCell"/>
</dbReference>
<proteinExistence type="inferred from homology"/>
<keyword evidence="6 8" id="KW-0472">Membrane</keyword>
<evidence type="ECO:0000256" key="4">
    <source>
        <dbReference type="ARBA" id="ARBA00022692"/>
    </source>
</evidence>
<dbReference type="InterPro" id="IPR008969">
    <property type="entry name" value="CarboxyPept-like_regulatory"/>
</dbReference>
<evidence type="ECO:0000313" key="13">
    <source>
        <dbReference type="EMBL" id="SJZ54000.1"/>
    </source>
</evidence>
<dbReference type="PANTHER" id="PTHR40980:SF4">
    <property type="entry name" value="TONB-DEPENDENT RECEPTOR-LIKE BETA-BARREL DOMAIN-CONTAINING PROTEIN"/>
    <property type="match status" value="1"/>
</dbReference>
<dbReference type="STRING" id="634771.SAMN04488128_101641"/>
<organism evidence="13 14">
    <name type="scientific">Chitinophaga eiseniae</name>
    <dbReference type="NCBI Taxonomy" id="634771"/>
    <lineage>
        <taxon>Bacteria</taxon>
        <taxon>Pseudomonadati</taxon>
        <taxon>Bacteroidota</taxon>
        <taxon>Chitinophagia</taxon>
        <taxon>Chitinophagales</taxon>
        <taxon>Chitinophagaceae</taxon>
        <taxon>Chitinophaga</taxon>
    </lineage>
</organism>
<evidence type="ECO:0000256" key="5">
    <source>
        <dbReference type="ARBA" id="ARBA00023077"/>
    </source>
</evidence>
<evidence type="ECO:0000256" key="9">
    <source>
        <dbReference type="RuleBase" id="RU003357"/>
    </source>
</evidence>
<dbReference type="Gene3D" id="2.170.130.10">
    <property type="entry name" value="TonB-dependent receptor, plug domain"/>
    <property type="match status" value="1"/>
</dbReference>
<dbReference type="Pfam" id="PF00593">
    <property type="entry name" value="TonB_dep_Rec_b-barrel"/>
    <property type="match status" value="1"/>
</dbReference>
<evidence type="ECO:0000259" key="12">
    <source>
        <dbReference type="Pfam" id="PF07715"/>
    </source>
</evidence>
<accession>A0A1T4LH43</accession>
<comment type="similarity">
    <text evidence="8 9">Belongs to the TonB-dependent receptor family.</text>
</comment>
<dbReference type="EMBL" id="FUWZ01000001">
    <property type="protein sequence ID" value="SJZ54000.1"/>
    <property type="molecule type" value="Genomic_DNA"/>
</dbReference>
<dbReference type="InterPro" id="IPR000531">
    <property type="entry name" value="Beta-barrel_TonB"/>
</dbReference>
<dbReference type="InterPro" id="IPR036942">
    <property type="entry name" value="Beta-barrel_TonB_sf"/>
</dbReference>
<gene>
    <name evidence="13" type="ORF">SAMN04488128_101641</name>
</gene>
<evidence type="ECO:0000256" key="6">
    <source>
        <dbReference type="ARBA" id="ARBA00023136"/>
    </source>
</evidence>
<feature type="domain" description="TonB-dependent receptor plug" evidence="12">
    <location>
        <begin position="131"/>
        <end position="235"/>
    </location>
</feature>